<keyword evidence="10" id="KW-1185">Reference proteome</keyword>
<dbReference type="GO" id="GO:0001006">
    <property type="term" value="F:RNA polymerase III type 3 promoter sequence-specific DNA binding"/>
    <property type="evidence" value="ECO:0000318"/>
    <property type="project" value="GO_Central"/>
</dbReference>
<gene>
    <name evidence="9" type="ORF">LSAT_V11C800446960</name>
</gene>
<comment type="caution">
    <text evidence="9">The sequence shown here is derived from an EMBL/GenBank/DDBJ whole genome shotgun (WGS) entry which is preliminary data.</text>
</comment>
<feature type="region of interest" description="Disordered" evidence="6">
    <location>
        <begin position="181"/>
        <end position="201"/>
    </location>
</feature>
<dbReference type="GO" id="GO:0042796">
    <property type="term" value="P:snRNA transcription by RNA polymerase III"/>
    <property type="evidence" value="ECO:0000318"/>
    <property type="project" value="GO_Central"/>
</dbReference>
<feature type="domain" description="Myb-like" evidence="7">
    <location>
        <begin position="469"/>
        <end position="520"/>
    </location>
</feature>
<evidence type="ECO:0000259" key="7">
    <source>
        <dbReference type="PROSITE" id="PS50090"/>
    </source>
</evidence>
<dbReference type="PROSITE" id="PS51294">
    <property type="entry name" value="HTH_MYB"/>
    <property type="match status" value="4"/>
</dbReference>
<keyword evidence="4" id="KW-0804">Transcription</keyword>
<feature type="region of interest" description="Disordered" evidence="6">
    <location>
        <begin position="710"/>
        <end position="754"/>
    </location>
</feature>
<evidence type="ECO:0000313" key="10">
    <source>
        <dbReference type="Proteomes" id="UP000235145"/>
    </source>
</evidence>
<dbReference type="GO" id="GO:0019185">
    <property type="term" value="C:snRNA-activating protein complex"/>
    <property type="evidence" value="ECO:0000318"/>
    <property type="project" value="GO_Central"/>
</dbReference>
<dbReference type="InterPro" id="IPR001005">
    <property type="entry name" value="SANT/Myb"/>
</dbReference>
<feature type="region of interest" description="Disordered" evidence="6">
    <location>
        <begin position="1"/>
        <end position="55"/>
    </location>
</feature>
<evidence type="ECO:0000256" key="4">
    <source>
        <dbReference type="ARBA" id="ARBA00023163"/>
    </source>
</evidence>
<evidence type="ECO:0000256" key="2">
    <source>
        <dbReference type="ARBA" id="ARBA00023015"/>
    </source>
</evidence>
<dbReference type="InterPro" id="IPR017930">
    <property type="entry name" value="Myb_dom"/>
</dbReference>
<dbReference type="SUPFAM" id="SSF46689">
    <property type="entry name" value="Homeodomain-like"/>
    <property type="match status" value="3"/>
</dbReference>
<dbReference type="Gene3D" id="1.10.10.60">
    <property type="entry name" value="Homeodomain-like"/>
    <property type="match status" value="4"/>
</dbReference>
<feature type="domain" description="HTH myb-type" evidence="8">
    <location>
        <begin position="469"/>
        <end position="524"/>
    </location>
</feature>
<feature type="region of interest" description="Disordered" evidence="6">
    <location>
        <begin position="668"/>
        <end position="688"/>
    </location>
</feature>
<dbReference type="InterPro" id="IPR051575">
    <property type="entry name" value="Myb-like_DNA-bd"/>
</dbReference>
<feature type="region of interest" description="Disordered" evidence="6">
    <location>
        <begin position="843"/>
        <end position="1005"/>
    </location>
</feature>
<feature type="domain" description="HTH myb-type" evidence="8">
    <location>
        <begin position="528"/>
        <end position="577"/>
    </location>
</feature>
<name>A0A9R1WVD8_LACSA</name>
<organism evidence="9 10">
    <name type="scientific">Lactuca sativa</name>
    <name type="common">Garden lettuce</name>
    <dbReference type="NCBI Taxonomy" id="4236"/>
    <lineage>
        <taxon>Eukaryota</taxon>
        <taxon>Viridiplantae</taxon>
        <taxon>Streptophyta</taxon>
        <taxon>Embryophyta</taxon>
        <taxon>Tracheophyta</taxon>
        <taxon>Spermatophyta</taxon>
        <taxon>Magnoliopsida</taxon>
        <taxon>eudicotyledons</taxon>
        <taxon>Gunneridae</taxon>
        <taxon>Pentapetalae</taxon>
        <taxon>asterids</taxon>
        <taxon>campanulids</taxon>
        <taxon>Asterales</taxon>
        <taxon>Asteraceae</taxon>
        <taxon>Cichorioideae</taxon>
        <taxon>Cichorieae</taxon>
        <taxon>Lactucinae</taxon>
        <taxon>Lactuca</taxon>
    </lineage>
</organism>
<proteinExistence type="predicted"/>
<evidence type="ECO:0000256" key="3">
    <source>
        <dbReference type="ARBA" id="ARBA00023125"/>
    </source>
</evidence>
<feature type="compositionally biased region" description="Polar residues" evidence="6">
    <location>
        <begin position="894"/>
        <end position="908"/>
    </location>
</feature>
<feature type="domain" description="HTH myb-type" evidence="8">
    <location>
        <begin position="582"/>
        <end position="628"/>
    </location>
</feature>
<dbReference type="CDD" id="cd00167">
    <property type="entry name" value="SANT"/>
    <property type="match status" value="3"/>
</dbReference>
<reference evidence="9 10" key="1">
    <citation type="journal article" date="2017" name="Nat. Commun.">
        <title>Genome assembly with in vitro proximity ligation data and whole-genome triplication in lettuce.</title>
        <authorList>
            <person name="Reyes-Chin-Wo S."/>
            <person name="Wang Z."/>
            <person name="Yang X."/>
            <person name="Kozik A."/>
            <person name="Arikit S."/>
            <person name="Song C."/>
            <person name="Xia L."/>
            <person name="Froenicke L."/>
            <person name="Lavelle D.O."/>
            <person name="Truco M.J."/>
            <person name="Xia R."/>
            <person name="Zhu S."/>
            <person name="Xu C."/>
            <person name="Xu H."/>
            <person name="Xu X."/>
            <person name="Cox K."/>
            <person name="Korf I."/>
            <person name="Meyers B.C."/>
            <person name="Michelmore R.W."/>
        </authorList>
    </citation>
    <scope>NUCLEOTIDE SEQUENCE [LARGE SCALE GENOMIC DNA]</scope>
    <source>
        <strain evidence="10">cv. Salinas</strain>
        <tissue evidence="9">Seedlings</tissue>
    </source>
</reference>
<dbReference type="Pfam" id="PF00249">
    <property type="entry name" value="Myb_DNA-binding"/>
    <property type="match status" value="4"/>
</dbReference>
<feature type="compositionally biased region" description="Polar residues" evidence="6">
    <location>
        <begin position="43"/>
        <end position="53"/>
    </location>
</feature>
<dbReference type="PANTHER" id="PTHR46621">
    <property type="entry name" value="SNRNA-ACTIVATING PROTEIN COMPLEX SUBUNIT 4"/>
    <property type="match status" value="1"/>
</dbReference>
<evidence type="ECO:0000256" key="5">
    <source>
        <dbReference type="ARBA" id="ARBA00023242"/>
    </source>
</evidence>
<dbReference type="GO" id="GO:0042795">
    <property type="term" value="P:snRNA transcription by RNA polymerase II"/>
    <property type="evidence" value="ECO:0000318"/>
    <property type="project" value="GO_Central"/>
</dbReference>
<accession>A0A9R1WVD8</accession>
<protein>
    <submittedName>
        <fullName evidence="9">Uncharacterized protein</fullName>
    </submittedName>
</protein>
<dbReference type="GO" id="GO:0005634">
    <property type="term" value="C:nucleus"/>
    <property type="evidence" value="ECO:0007669"/>
    <property type="project" value="UniProtKB-SubCell"/>
</dbReference>
<dbReference type="AlphaFoldDB" id="A0A9R1WVD8"/>
<evidence type="ECO:0000313" key="9">
    <source>
        <dbReference type="EMBL" id="KAJ0189006.1"/>
    </source>
</evidence>
<feature type="domain" description="Myb-like" evidence="7">
    <location>
        <begin position="416"/>
        <end position="468"/>
    </location>
</feature>
<keyword evidence="5" id="KW-0539">Nucleus</keyword>
<dbReference type="InterPro" id="IPR009057">
    <property type="entry name" value="Homeodomain-like_sf"/>
</dbReference>
<feature type="compositionally biased region" description="Polar residues" evidence="6">
    <location>
        <begin position="732"/>
        <end position="746"/>
    </location>
</feature>
<comment type="subcellular location">
    <subcellularLocation>
        <location evidence="1">Nucleus</location>
    </subcellularLocation>
</comment>
<evidence type="ECO:0000259" key="8">
    <source>
        <dbReference type="PROSITE" id="PS51294"/>
    </source>
</evidence>
<feature type="domain" description="Myb-like" evidence="7">
    <location>
        <begin position="528"/>
        <end position="573"/>
    </location>
</feature>
<evidence type="ECO:0000256" key="1">
    <source>
        <dbReference type="ARBA" id="ARBA00004123"/>
    </source>
</evidence>
<dbReference type="OrthoDB" id="2143914at2759"/>
<dbReference type="PROSITE" id="PS50090">
    <property type="entry name" value="MYB_LIKE"/>
    <property type="match status" value="5"/>
</dbReference>
<feature type="domain" description="HTH myb-type" evidence="8">
    <location>
        <begin position="416"/>
        <end position="468"/>
    </location>
</feature>
<dbReference type="FunFam" id="1.10.10.60:FF:000016">
    <property type="entry name" value="Transcriptional activator Myb isoform A"/>
    <property type="match status" value="1"/>
</dbReference>
<feature type="domain" description="Myb-like" evidence="7">
    <location>
        <begin position="327"/>
        <end position="415"/>
    </location>
</feature>
<dbReference type="EMBL" id="NBSK02000008">
    <property type="protein sequence ID" value="KAJ0189006.1"/>
    <property type="molecule type" value="Genomic_DNA"/>
</dbReference>
<dbReference type="PANTHER" id="PTHR46621:SF1">
    <property type="entry name" value="SNRNA-ACTIVATING PROTEIN COMPLEX SUBUNIT 4"/>
    <property type="match status" value="1"/>
</dbReference>
<dbReference type="Proteomes" id="UP000235145">
    <property type="component" value="Unassembled WGS sequence"/>
</dbReference>
<evidence type="ECO:0000256" key="6">
    <source>
        <dbReference type="SAM" id="MobiDB-lite"/>
    </source>
</evidence>
<feature type="compositionally biased region" description="Acidic residues" evidence="6">
    <location>
        <begin position="1"/>
        <end position="21"/>
    </location>
</feature>
<dbReference type="SMART" id="SM00717">
    <property type="entry name" value="SANT"/>
    <property type="match status" value="5"/>
</dbReference>
<feature type="domain" description="Myb-like" evidence="7">
    <location>
        <begin position="574"/>
        <end position="624"/>
    </location>
</feature>
<sequence>MPYNEDESSGSDSDAGFDEDMEALRKACSVTGVDDSVDDPPKASTTCSDSGDTYASEDEDIELLRSIQQRFSVPTNDIGSEQYPISMKPLSIIMPSGLSDENEDYGEDFETLRAIQRRFSQYHDSKNNNKESYVQRPEQVGATNIELEKESSPNFFVKSINNGQGFPDCVDGSNTNQNLELSSNITPETPYANDSEGHEPGSEIIPAPDCGFPRSAQAFVEAIKKNRICQKFIRNKIGQIEARLEENKKLRERVKILKDFQVACRKKTGRALSQKKDPRIQLISVPKQRSNAAKDKETHAINQGPAENCHVADYRDAMSKYPFCLIREPWSTEENENLLKGIKQQFQEMLTQNLFSGEDVDCHDMDNMLTEITHREISAEEIRSFLPKVNWERLASMYVIARSGPECQSRWMNSEDPLINREPWSLTEDKKLLYTVQNRGLSNWIDIADALGTNRTPFQCLSRFQRSLNASIIKNEWTPPEDEELRNAVAEYGETNWQLVASTLEGRTGTQCSNRWKKSLNPMRERVGKWAPDEDKHLKIAVKLFGAKNWNKIARFVPGRTQVQCRERWVNCLDPALNMNEWTPEEDLKLKHAISEHGYLWSKVAACVPPRTDSQCLRRWKVLLPHEVPMLQRARKMKKAALISNFVDREHARPALTVNDFVAPLLLESPPEPNQDHITSDNQNQRAVPRIRSRRARKVNPTEKVLKLIDEDEDDGDMKGNNNRISKRKQSLSKNNPNINISSQESELSDLNVDGDNSEIKKYARKQKRRGKREEKEMNMNILNDSQMCRETPPIYIYEPEASPDMCMTEIESPEGEGEGAITTITDNDNDNDIENKQNQQMGLSMDPINGAGSTPFKTKTATGKRKRKPRGNKEYEEDGTFLNQKKTKRSHLSLPTENNKSNISSGEIINAQAHESHTWNQTQRRGNKKKNRNKQHDKSDEAFEPLVAAISDKKTNPNPNPNCNRGDICSPSSTTEAPPIEKAPSNTTPRKRKMQEGDDEETIGNFFGRLKRRSCSKIDDDEIGDEETIGSFFGKLKKKKRKT</sequence>
<keyword evidence="3" id="KW-0238">DNA-binding</keyword>
<keyword evidence="2" id="KW-0805">Transcription regulation</keyword>